<evidence type="ECO:0008006" key="4">
    <source>
        <dbReference type="Google" id="ProtNLM"/>
    </source>
</evidence>
<sequence>MDVVRIVAVVVVRIAGVVAAERIVAVVVVRIAGVVAAERTAAVAVVRTAAVARFAGVVVVQSYLVLFGIPDLQH</sequence>
<comment type="caution">
    <text evidence="2">The sequence shown here is derived from an EMBL/GenBank/DDBJ whole genome shotgun (WGS) entry which is preliminary data.</text>
</comment>
<protein>
    <recommendedName>
        <fullName evidence="4">Secreted peptide</fullName>
    </recommendedName>
</protein>
<keyword evidence="1" id="KW-0812">Transmembrane</keyword>
<reference evidence="2 3" key="1">
    <citation type="submission" date="2024-04" db="EMBL/GenBank/DDBJ databases">
        <title>Tritrichomonas musculus Genome.</title>
        <authorList>
            <person name="Alves-Ferreira E."/>
            <person name="Grigg M."/>
            <person name="Lorenzi H."/>
            <person name="Galac M."/>
        </authorList>
    </citation>
    <scope>NUCLEOTIDE SEQUENCE [LARGE SCALE GENOMIC DNA]</scope>
    <source>
        <strain evidence="2 3">EAF2021</strain>
    </source>
</reference>
<organism evidence="2 3">
    <name type="scientific">Tritrichomonas musculus</name>
    <dbReference type="NCBI Taxonomy" id="1915356"/>
    <lineage>
        <taxon>Eukaryota</taxon>
        <taxon>Metamonada</taxon>
        <taxon>Parabasalia</taxon>
        <taxon>Tritrichomonadida</taxon>
        <taxon>Tritrichomonadidae</taxon>
        <taxon>Tritrichomonas</taxon>
    </lineage>
</organism>
<gene>
    <name evidence="2" type="ORF">M9Y10_028900</name>
</gene>
<feature type="transmembrane region" description="Helical" evidence="1">
    <location>
        <begin position="50"/>
        <end position="69"/>
    </location>
</feature>
<dbReference type="Proteomes" id="UP001470230">
    <property type="component" value="Unassembled WGS sequence"/>
</dbReference>
<keyword evidence="1" id="KW-0472">Membrane</keyword>
<proteinExistence type="predicted"/>
<name>A0ABR2KNX8_9EUKA</name>
<feature type="transmembrane region" description="Helical" evidence="1">
    <location>
        <begin position="6"/>
        <end position="29"/>
    </location>
</feature>
<keyword evidence="1" id="KW-1133">Transmembrane helix</keyword>
<keyword evidence="3" id="KW-1185">Reference proteome</keyword>
<evidence type="ECO:0000313" key="3">
    <source>
        <dbReference type="Proteomes" id="UP001470230"/>
    </source>
</evidence>
<evidence type="ECO:0000313" key="2">
    <source>
        <dbReference type="EMBL" id="KAK8891680.1"/>
    </source>
</evidence>
<accession>A0ABR2KNX8</accession>
<dbReference type="EMBL" id="JAPFFF010000004">
    <property type="protein sequence ID" value="KAK8891680.1"/>
    <property type="molecule type" value="Genomic_DNA"/>
</dbReference>
<evidence type="ECO:0000256" key="1">
    <source>
        <dbReference type="SAM" id="Phobius"/>
    </source>
</evidence>